<sequence length="299" mass="33487">MKSVDWLIIDWGTTNFRAFAMNKEGVLVSKTERPLGLLQVKNNQFSSSLKVVLEGWLGEYQHLPILMAGMVGSAQGWIDTCYVETPTSINKLARKSHSFKLPWGAQATIIPGVRYRSPLGNFDVMRGEEVQLFGLQTLESKANFVALFPGTHCKHMQINANKLSSFTTFMTGELFSILLNHSILGAGLPKQQDSLNAFKKGISESNKKPLTNQLFYTRTHRLFADIDETEVSEYLSGLLIGEELKTLTTKNIYLVGDNKLCSRYQKACQILEIQVSVIDGDDVFLNGMLQIKKALNDEK</sequence>
<comment type="caution">
    <text evidence="1">The sequence shown here is derived from an EMBL/GenBank/DDBJ whole genome shotgun (WGS) entry which is preliminary data.</text>
</comment>
<keyword evidence="2" id="KW-1185">Reference proteome</keyword>
<gene>
    <name evidence="1" type="ORF">O1D97_01710</name>
</gene>
<dbReference type="Gene3D" id="3.30.420.300">
    <property type="entry name" value="2-keto-3-deoxy-galactonokinase, substrate binding domain"/>
    <property type="match status" value="1"/>
</dbReference>
<dbReference type="InterPro" id="IPR007729">
    <property type="entry name" value="DGOK"/>
</dbReference>
<evidence type="ECO:0000313" key="2">
    <source>
        <dbReference type="Proteomes" id="UP001149719"/>
    </source>
</evidence>
<dbReference type="RefSeq" id="WP_269122244.1">
    <property type="nucleotide sequence ID" value="NZ_JAPUBN010000006.1"/>
</dbReference>
<reference evidence="1" key="1">
    <citation type="submission" date="2022-12" db="EMBL/GenBank/DDBJ databases">
        <title>Marinomonas 15G1-11 sp. nov, isolated from marine algae.</title>
        <authorList>
            <person name="Butt M."/>
            <person name="Choi D.G."/>
            <person name="Kim J.M."/>
            <person name="Lee J.K."/>
            <person name="Baek J.H."/>
            <person name="Jeon C.O."/>
        </authorList>
    </citation>
    <scope>NUCLEOTIDE SEQUENCE</scope>
    <source>
        <strain evidence="1">15G1-11</strain>
    </source>
</reference>
<proteinExistence type="predicted"/>
<dbReference type="EMBL" id="JAPUBN010000006">
    <property type="protein sequence ID" value="MCZ2720391.1"/>
    <property type="molecule type" value="Genomic_DNA"/>
</dbReference>
<dbReference type="InterPro" id="IPR042258">
    <property type="entry name" value="DGOK_N"/>
</dbReference>
<evidence type="ECO:0000313" key="1">
    <source>
        <dbReference type="EMBL" id="MCZ2720391.1"/>
    </source>
</evidence>
<name>A0ABT4JQ22_9GAMM</name>
<protein>
    <submittedName>
        <fullName evidence="1">2-dehydro-3-deoxygalactonokinase</fullName>
    </submittedName>
</protein>
<dbReference type="Proteomes" id="UP001149719">
    <property type="component" value="Unassembled WGS sequence"/>
</dbReference>
<dbReference type="InterPro" id="IPR042257">
    <property type="entry name" value="DGOK_C"/>
</dbReference>
<organism evidence="1 2">
    <name type="scientific">Marinomonas phaeophyticola</name>
    <dbReference type="NCBI Taxonomy" id="3004091"/>
    <lineage>
        <taxon>Bacteria</taxon>
        <taxon>Pseudomonadati</taxon>
        <taxon>Pseudomonadota</taxon>
        <taxon>Gammaproteobacteria</taxon>
        <taxon>Oceanospirillales</taxon>
        <taxon>Oceanospirillaceae</taxon>
        <taxon>Marinomonas</taxon>
    </lineage>
</organism>
<accession>A0ABT4JQ22</accession>
<dbReference type="Gene3D" id="3.30.420.310">
    <property type="entry name" value="2-keto-3-deoxy-galactonokinase, C-terminal domain"/>
    <property type="match status" value="1"/>
</dbReference>
<dbReference type="CDD" id="cd24012">
    <property type="entry name" value="ASKHA_NBD_KDGal-kinase"/>
    <property type="match status" value="1"/>
</dbReference>
<dbReference type="Pfam" id="PF05035">
    <property type="entry name" value="DGOK"/>
    <property type="match status" value="1"/>
</dbReference>